<dbReference type="PROSITE" id="PS51257">
    <property type="entry name" value="PROKAR_LIPOPROTEIN"/>
    <property type="match status" value="1"/>
</dbReference>
<evidence type="ECO:0000313" key="2">
    <source>
        <dbReference type="Proteomes" id="UP001597544"/>
    </source>
</evidence>
<dbReference type="Pfam" id="PF06835">
    <property type="entry name" value="LptC"/>
    <property type="match status" value="1"/>
</dbReference>
<reference evidence="2" key="1">
    <citation type="journal article" date="2019" name="Int. J. Syst. Evol. Microbiol.">
        <title>The Global Catalogue of Microorganisms (GCM) 10K type strain sequencing project: providing services to taxonomists for standard genome sequencing and annotation.</title>
        <authorList>
            <consortium name="The Broad Institute Genomics Platform"/>
            <consortium name="The Broad Institute Genome Sequencing Center for Infectious Disease"/>
            <person name="Wu L."/>
            <person name="Ma J."/>
        </authorList>
    </citation>
    <scope>NUCLEOTIDE SEQUENCE [LARGE SCALE GENOMIC DNA]</scope>
    <source>
        <strain evidence="2">KCTC 42498</strain>
    </source>
</reference>
<dbReference type="NCBIfam" id="TIGR04409">
    <property type="entry name" value="LptC_YrbK"/>
    <property type="match status" value="1"/>
</dbReference>
<comment type="caution">
    <text evidence="1">The sequence shown here is derived from an EMBL/GenBank/DDBJ whole genome shotgun (WGS) entry which is preliminary data.</text>
</comment>
<gene>
    <name evidence="1" type="primary">lptC</name>
    <name evidence="1" type="ORF">ACFSRY_08745</name>
</gene>
<dbReference type="RefSeq" id="WP_377505525.1">
    <property type="nucleotide sequence ID" value="NZ_JBHULU010000012.1"/>
</dbReference>
<name>A0ABW5IPN2_9BACT</name>
<dbReference type="InterPro" id="IPR010664">
    <property type="entry name" value="LipoPS_assembly_LptC-rel"/>
</dbReference>
<dbReference type="EMBL" id="JBHULU010000012">
    <property type="protein sequence ID" value="MFD2513950.1"/>
    <property type="molecule type" value="Genomic_DNA"/>
</dbReference>
<dbReference type="Gene3D" id="2.60.450.10">
    <property type="entry name" value="Lipopolysaccharide (LPS) transport protein A like domain"/>
    <property type="match status" value="1"/>
</dbReference>
<organism evidence="1 2">
    <name type="scientific">Pontibacter locisalis</name>
    <dbReference type="NCBI Taxonomy" id="1719035"/>
    <lineage>
        <taxon>Bacteria</taxon>
        <taxon>Pseudomonadati</taxon>
        <taxon>Bacteroidota</taxon>
        <taxon>Cytophagia</taxon>
        <taxon>Cytophagales</taxon>
        <taxon>Hymenobacteraceae</taxon>
        <taxon>Pontibacter</taxon>
    </lineage>
</organism>
<dbReference type="InterPro" id="IPR026265">
    <property type="entry name" value="LptC"/>
</dbReference>
<dbReference type="Proteomes" id="UP001597544">
    <property type="component" value="Unassembled WGS sequence"/>
</dbReference>
<protein>
    <submittedName>
        <fullName evidence="1">LPS export ABC transporter periplasmic protein LptC</fullName>
    </submittedName>
</protein>
<evidence type="ECO:0000313" key="1">
    <source>
        <dbReference type="EMBL" id="MFD2513950.1"/>
    </source>
</evidence>
<keyword evidence="2" id="KW-1185">Reference proteome</keyword>
<sequence>MLHSHKYNKQFTMRNAWVIGLIAIVASLSFGCGDDLQDPDKEQKYTGPLIENHDVVTLYSDSAKLLVKLQAPVQQEFENGDGVFPKGLYVEFYEKPGQMTSTLKANYAKQDRNKDIYHAKGNVVVNNLEKKEKLETEELFWDKNKAEIYTDKFVKVTTAEEVLMGQGLRANQDFSRYRILKPTGIIDLKEE</sequence>
<accession>A0ABW5IPN2</accession>
<proteinExistence type="predicted"/>